<keyword evidence="3 8" id="KW-0547">Nucleotide-binding</keyword>
<keyword evidence="5 8" id="KW-0067">ATP-binding</keyword>
<evidence type="ECO:0000256" key="5">
    <source>
        <dbReference type="ARBA" id="ARBA00022840"/>
    </source>
</evidence>
<evidence type="ECO:0000313" key="11">
    <source>
        <dbReference type="Proteomes" id="UP000321638"/>
    </source>
</evidence>
<protein>
    <recommendedName>
        <fullName evidence="8">Cytidylate kinase</fullName>
        <shortName evidence="8">CK</shortName>
        <ecNumber evidence="8">2.7.4.25</ecNumber>
    </recommendedName>
    <alternativeName>
        <fullName evidence="8">Cytidine monophosphate kinase</fullName>
        <shortName evidence="8">CMP kinase</shortName>
    </alternativeName>
</protein>
<evidence type="ECO:0000256" key="1">
    <source>
        <dbReference type="ARBA" id="ARBA00009427"/>
    </source>
</evidence>
<comment type="catalytic activity">
    <reaction evidence="6 8">
        <text>dCMP + ATP = dCDP + ADP</text>
        <dbReference type="Rhea" id="RHEA:25094"/>
        <dbReference type="ChEBI" id="CHEBI:30616"/>
        <dbReference type="ChEBI" id="CHEBI:57566"/>
        <dbReference type="ChEBI" id="CHEBI:58593"/>
        <dbReference type="ChEBI" id="CHEBI:456216"/>
        <dbReference type="EC" id="2.7.4.25"/>
    </reaction>
</comment>
<dbReference type="AlphaFoldDB" id="A0A5C8PVT8"/>
<gene>
    <name evidence="8" type="primary">cmk</name>
    <name evidence="10" type="ORF">FHP25_02615</name>
</gene>
<comment type="subcellular location">
    <subcellularLocation>
        <location evidence="8">Cytoplasm</location>
    </subcellularLocation>
</comment>
<dbReference type="Pfam" id="PF02224">
    <property type="entry name" value="Cytidylate_kin"/>
    <property type="match status" value="1"/>
</dbReference>
<dbReference type="SUPFAM" id="SSF52540">
    <property type="entry name" value="P-loop containing nucleoside triphosphate hydrolases"/>
    <property type="match status" value="1"/>
</dbReference>
<dbReference type="EMBL" id="VDUZ01000002">
    <property type="protein sequence ID" value="TXL81979.1"/>
    <property type="molecule type" value="Genomic_DNA"/>
</dbReference>
<dbReference type="GO" id="GO:0005737">
    <property type="term" value="C:cytoplasm"/>
    <property type="evidence" value="ECO:0007669"/>
    <property type="project" value="UniProtKB-SubCell"/>
</dbReference>
<evidence type="ECO:0000256" key="3">
    <source>
        <dbReference type="ARBA" id="ARBA00022741"/>
    </source>
</evidence>
<dbReference type="GO" id="GO:0006220">
    <property type="term" value="P:pyrimidine nucleotide metabolic process"/>
    <property type="evidence" value="ECO:0007669"/>
    <property type="project" value="UniProtKB-UniRule"/>
</dbReference>
<evidence type="ECO:0000256" key="8">
    <source>
        <dbReference type="HAMAP-Rule" id="MF_00238"/>
    </source>
</evidence>
<dbReference type="GO" id="GO:0036430">
    <property type="term" value="F:CMP kinase activity"/>
    <property type="evidence" value="ECO:0007669"/>
    <property type="project" value="RHEA"/>
</dbReference>
<dbReference type="InterPro" id="IPR027417">
    <property type="entry name" value="P-loop_NTPase"/>
</dbReference>
<feature type="binding site" evidence="8">
    <location>
        <begin position="15"/>
        <end position="23"/>
    </location>
    <ligand>
        <name>ATP</name>
        <dbReference type="ChEBI" id="CHEBI:30616"/>
    </ligand>
</feature>
<dbReference type="NCBIfam" id="TIGR00017">
    <property type="entry name" value="cmk"/>
    <property type="match status" value="1"/>
</dbReference>
<dbReference type="Proteomes" id="UP000321638">
    <property type="component" value="Unassembled WGS sequence"/>
</dbReference>
<dbReference type="RefSeq" id="WP_147845334.1">
    <property type="nucleotide sequence ID" value="NZ_VDUZ01000002.1"/>
</dbReference>
<dbReference type="GO" id="GO:0036431">
    <property type="term" value="F:dCMP kinase activity"/>
    <property type="evidence" value="ECO:0007669"/>
    <property type="project" value="InterPro"/>
</dbReference>
<evidence type="ECO:0000313" key="10">
    <source>
        <dbReference type="EMBL" id="TXL81979.1"/>
    </source>
</evidence>
<reference evidence="10 11" key="1">
    <citation type="submission" date="2019-06" db="EMBL/GenBank/DDBJ databases">
        <title>New taxonomy in bacterial strain CC-CFT640, isolated from vineyard.</title>
        <authorList>
            <person name="Lin S.-Y."/>
            <person name="Tsai C.-F."/>
            <person name="Young C.-C."/>
        </authorList>
    </citation>
    <scope>NUCLEOTIDE SEQUENCE [LARGE SCALE GENOMIC DNA]</scope>
    <source>
        <strain evidence="10 11">CC-CFT640</strain>
    </source>
</reference>
<accession>A0A5C8PVT8</accession>
<evidence type="ECO:0000259" key="9">
    <source>
        <dbReference type="Pfam" id="PF02224"/>
    </source>
</evidence>
<keyword evidence="4 8" id="KW-0418">Kinase</keyword>
<keyword evidence="2 8" id="KW-0808">Transferase</keyword>
<evidence type="ECO:0000256" key="7">
    <source>
        <dbReference type="ARBA" id="ARBA00048478"/>
    </source>
</evidence>
<feature type="domain" description="Cytidylate kinase" evidence="9">
    <location>
        <begin position="11"/>
        <end position="215"/>
    </location>
</feature>
<keyword evidence="8" id="KW-0963">Cytoplasm</keyword>
<sequence length="223" mass="24062">MSVQLVRPQVIALDGPSAAGKGTLARRLASHYDLAHLDTGSLYRAVGRRILREGRDPKDATYAAETAANLQPVDLKDPELRSEATSQAASIVAAIPAVRANLLAWQREFAKAPPDGKQGVVLDGRDIGTVICPDADVKLFVTASPEARAERRFQELQAAGANPIRRAVLDEMASRDRRDSERATAPLLPADGAFVLDTSDLDADAVFDRVVAFIESKTRPRRA</sequence>
<evidence type="ECO:0000256" key="6">
    <source>
        <dbReference type="ARBA" id="ARBA00047615"/>
    </source>
</evidence>
<dbReference type="GO" id="GO:0005524">
    <property type="term" value="F:ATP binding"/>
    <property type="evidence" value="ECO:0007669"/>
    <property type="project" value="UniProtKB-UniRule"/>
</dbReference>
<dbReference type="EC" id="2.7.4.25" evidence="8"/>
<keyword evidence="11" id="KW-1185">Reference proteome</keyword>
<dbReference type="Gene3D" id="3.40.50.300">
    <property type="entry name" value="P-loop containing nucleotide triphosphate hydrolases"/>
    <property type="match status" value="1"/>
</dbReference>
<dbReference type="CDD" id="cd02020">
    <property type="entry name" value="CMPK"/>
    <property type="match status" value="1"/>
</dbReference>
<evidence type="ECO:0000256" key="4">
    <source>
        <dbReference type="ARBA" id="ARBA00022777"/>
    </source>
</evidence>
<comment type="caution">
    <text evidence="10">The sequence shown here is derived from an EMBL/GenBank/DDBJ whole genome shotgun (WGS) entry which is preliminary data.</text>
</comment>
<dbReference type="InterPro" id="IPR011994">
    <property type="entry name" value="Cytidylate_kinase_dom"/>
</dbReference>
<proteinExistence type="inferred from homology"/>
<comment type="similarity">
    <text evidence="1 8">Belongs to the cytidylate kinase family. Type 1 subfamily.</text>
</comment>
<dbReference type="HAMAP" id="MF_00238">
    <property type="entry name" value="Cytidyl_kinase_type1"/>
    <property type="match status" value="1"/>
</dbReference>
<organism evidence="10 11">
    <name type="scientific">Vineibacter terrae</name>
    <dbReference type="NCBI Taxonomy" id="2586908"/>
    <lineage>
        <taxon>Bacteria</taxon>
        <taxon>Pseudomonadati</taxon>
        <taxon>Pseudomonadota</taxon>
        <taxon>Alphaproteobacteria</taxon>
        <taxon>Hyphomicrobiales</taxon>
        <taxon>Vineibacter</taxon>
    </lineage>
</organism>
<evidence type="ECO:0000256" key="2">
    <source>
        <dbReference type="ARBA" id="ARBA00022679"/>
    </source>
</evidence>
<dbReference type="OrthoDB" id="9807434at2"/>
<name>A0A5C8PVT8_9HYPH</name>
<dbReference type="InterPro" id="IPR003136">
    <property type="entry name" value="Cytidylate_kin"/>
</dbReference>
<comment type="catalytic activity">
    <reaction evidence="7 8">
        <text>CMP + ATP = CDP + ADP</text>
        <dbReference type="Rhea" id="RHEA:11600"/>
        <dbReference type="ChEBI" id="CHEBI:30616"/>
        <dbReference type="ChEBI" id="CHEBI:58069"/>
        <dbReference type="ChEBI" id="CHEBI:60377"/>
        <dbReference type="ChEBI" id="CHEBI:456216"/>
        <dbReference type="EC" id="2.7.4.25"/>
    </reaction>
</comment>